<gene>
    <name evidence="1" type="ORF">ThimaDRAFT_0364</name>
</gene>
<dbReference type="Gene3D" id="3.40.50.620">
    <property type="entry name" value="HUPs"/>
    <property type="match status" value="1"/>
</dbReference>
<dbReference type="InterPro" id="IPR036134">
    <property type="entry name" value="Crypto/Photolyase_FAD-like_sf"/>
</dbReference>
<reference evidence="1 2" key="1">
    <citation type="submission" date="2011-06" db="EMBL/GenBank/DDBJ databases">
        <title>The draft genome of Thiocapsa marina 5811.</title>
        <authorList>
            <consortium name="US DOE Joint Genome Institute (JGI-PGF)"/>
            <person name="Lucas S."/>
            <person name="Han J."/>
            <person name="Cheng J.-F."/>
            <person name="Goodwin L."/>
            <person name="Pitluck S."/>
            <person name="Peters L."/>
            <person name="Land M.L."/>
            <person name="Hauser L."/>
            <person name="Vogl K."/>
            <person name="Liu Z."/>
            <person name="Imhoff J."/>
            <person name="Thiel V."/>
            <person name="Frigaard N.-U."/>
            <person name="Bryant D."/>
            <person name="Woyke T.J."/>
        </authorList>
    </citation>
    <scope>NUCLEOTIDE SEQUENCE [LARGE SCALE GENOMIC DNA]</scope>
    <source>
        <strain evidence="1 2">5811</strain>
    </source>
</reference>
<dbReference type="Gene3D" id="1.10.579.10">
    <property type="entry name" value="DNA Cyclobutane Dipyrimidine Photolyase, subunit A, domain 3"/>
    <property type="match status" value="1"/>
</dbReference>
<dbReference type="GO" id="GO:0016829">
    <property type="term" value="F:lyase activity"/>
    <property type="evidence" value="ECO:0007669"/>
    <property type="project" value="UniProtKB-KW"/>
</dbReference>
<dbReference type="Proteomes" id="UP000005459">
    <property type="component" value="Unassembled WGS sequence"/>
</dbReference>
<name>F9U613_9GAMM</name>
<evidence type="ECO:0000313" key="1">
    <source>
        <dbReference type="EMBL" id="EGV20586.1"/>
    </source>
</evidence>
<dbReference type="InterPro" id="IPR014729">
    <property type="entry name" value="Rossmann-like_a/b/a_fold"/>
</dbReference>
<keyword evidence="1" id="KW-0456">Lyase</keyword>
<dbReference type="STRING" id="768671.ThimaDRAFT_0364"/>
<dbReference type="Gene3D" id="1.10.10.1710">
    <property type="entry name" value="Deoxyribodipyrimidine photolyase-related"/>
    <property type="match status" value="1"/>
</dbReference>
<accession>F9U613</accession>
<evidence type="ECO:0000313" key="2">
    <source>
        <dbReference type="Proteomes" id="UP000005459"/>
    </source>
</evidence>
<dbReference type="EMBL" id="AFWV01000001">
    <property type="protein sequence ID" value="EGV20586.1"/>
    <property type="molecule type" value="Genomic_DNA"/>
</dbReference>
<dbReference type="AlphaFoldDB" id="F9U613"/>
<dbReference type="eggNOG" id="COG3046">
    <property type="taxonomic scope" value="Bacteria"/>
</dbReference>
<dbReference type="PANTHER" id="PTHR38657:SF1">
    <property type="entry name" value="SLR1343 PROTEIN"/>
    <property type="match status" value="1"/>
</dbReference>
<dbReference type="RefSeq" id="WP_007191242.1">
    <property type="nucleotide sequence ID" value="NZ_AFWV01000001.1"/>
</dbReference>
<sequence length="524" mass="58782">MNHPTCRHLVLVLGDQLDAGAAALRDLDPARDRVWMCEAVDESTHVPSHKARILLFLSAMRHFRDALEAEGIRVHYRALDAEADPSLAVGLAEAIRILRPERLILTEPGEHRVLAALQGVAEAGAVPLEIRPDDHFICSRADFDRWAAGRKGLRLEHFYRHLRKREGILMEGPEGAAQPVGGQWNLDQENRKSFGRQGPGMVPEPIGFPPDAVTRGLIPLVERRFANAPGSLERFDWPVTAVQAREALDEFIRNRLAAFGPWQDAMWTGEPYLYHARISAALNLKLLDPRAAIDAANAALEANQAPLASVEGFVRQILGWREYVRGIYWREGPAYLDLNVLEAHRPLPSFYWTGKTDYACLGASIAQVLEQGYGHHIQRLMVTGLFALLIGVEPREVHAWYLAMFVDAVEWVEAPNVIGMSQFADGGLLASKPYVATGQYINRMSNYCRHCRYDPKESVGETACPFTTLYWDFLDRHRDRFANHPRTALQWRNLARMDSERLGAIRRQAAALRDGLATGESARG</sequence>
<dbReference type="InterPro" id="IPR052551">
    <property type="entry name" value="UV-DNA_repair_photolyase"/>
</dbReference>
<proteinExistence type="predicted"/>
<dbReference type="Gene3D" id="1.25.40.80">
    <property type="match status" value="1"/>
</dbReference>
<protein>
    <submittedName>
        <fullName evidence="1">Deoxyribodipyrimidine photolyase-related protein</fullName>
    </submittedName>
</protein>
<dbReference type="PANTHER" id="PTHR38657">
    <property type="entry name" value="SLR1343 PROTEIN"/>
    <property type="match status" value="1"/>
</dbReference>
<dbReference type="Pfam" id="PF04244">
    <property type="entry name" value="DPRP"/>
    <property type="match status" value="1"/>
</dbReference>
<dbReference type="InterPro" id="IPR007357">
    <property type="entry name" value="PhrB-like"/>
</dbReference>
<dbReference type="OrthoDB" id="5288100at2"/>
<keyword evidence="2" id="KW-1185">Reference proteome</keyword>
<organism evidence="1 2">
    <name type="scientific">Thiocapsa marina 5811</name>
    <dbReference type="NCBI Taxonomy" id="768671"/>
    <lineage>
        <taxon>Bacteria</taxon>
        <taxon>Pseudomonadati</taxon>
        <taxon>Pseudomonadota</taxon>
        <taxon>Gammaproteobacteria</taxon>
        <taxon>Chromatiales</taxon>
        <taxon>Chromatiaceae</taxon>
        <taxon>Thiocapsa</taxon>
    </lineage>
</organism>
<dbReference type="PATRIC" id="fig|768671.3.peg.406"/>
<dbReference type="SUPFAM" id="SSF48173">
    <property type="entry name" value="Cryptochrome/photolyase FAD-binding domain"/>
    <property type="match status" value="1"/>
</dbReference>